<keyword evidence="2" id="KW-1185">Reference proteome</keyword>
<name>A0A9P3GKL7_9APHY</name>
<gene>
    <name evidence="1" type="ORF">PsYK624_129170</name>
</gene>
<accession>A0A9P3GKL7</accession>
<dbReference type="EMBL" id="BPQB01000063">
    <property type="protein sequence ID" value="GJE96711.1"/>
    <property type="molecule type" value="Genomic_DNA"/>
</dbReference>
<dbReference type="AlphaFoldDB" id="A0A9P3GKL7"/>
<evidence type="ECO:0000313" key="1">
    <source>
        <dbReference type="EMBL" id="GJE96711.1"/>
    </source>
</evidence>
<proteinExistence type="predicted"/>
<reference evidence="1 2" key="1">
    <citation type="submission" date="2021-08" db="EMBL/GenBank/DDBJ databases">
        <title>Draft Genome Sequence of Phanerochaete sordida strain YK-624.</title>
        <authorList>
            <person name="Mori T."/>
            <person name="Dohra H."/>
            <person name="Suzuki T."/>
            <person name="Kawagishi H."/>
            <person name="Hirai H."/>
        </authorList>
    </citation>
    <scope>NUCLEOTIDE SEQUENCE [LARGE SCALE GENOMIC DNA]</scope>
    <source>
        <strain evidence="1 2">YK-624</strain>
    </source>
</reference>
<organism evidence="1 2">
    <name type="scientific">Phanerochaete sordida</name>
    <dbReference type="NCBI Taxonomy" id="48140"/>
    <lineage>
        <taxon>Eukaryota</taxon>
        <taxon>Fungi</taxon>
        <taxon>Dikarya</taxon>
        <taxon>Basidiomycota</taxon>
        <taxon>Agaricomycotina</taxon>
        <taxon>Agaricomycetes</taxon>
        <taxon>Polyporales</taxon>
        <taxon>Phanerochaetaceae</taxon>
        <taxon>Phanerochaete</taxon>
    </lineage>
</organism>
<evidence type="ECO:0000313" key="2">
    <source>
        <dbReference type="Proteomes" id="UP000703269"/>
    </source>
</evidence>
<sequence>MYIFYSTYTTRPSRAPRQRLDQARAASAASLLLLPPPTARVSANLCKLDRYEVAEEVHTRCRLLCVERVGVIITPKR</sequence>
<protein>
    <submittedName>
        <fullName evidence="1">Uncharacterized protein</fullName>
    </submittedName>
</protein>
<comment type="caution">
    <text evidence="1">The sequence shown here is derived from an EMBL/GenBank/DDBJ whole genome shotgun (WGS) entry which is preliminary data.</text>
</comment>
<dbReference type="Proteomes" id="UP000703269">
    <property type="component" value="Unassembled WGS sequence"/>
</dbReference>